<dbReference type="OrthoDB" id="265717at2759"/>
<evidence type="ECO:0000259" key="2">
    <source>
        <dbReference type="PROSITE" id="PS50280"/>
    </source>
</evidence>
<dbReference type="InterPro" id="IPR050869">
    <property type="entry name" value="H3K4_H4K5_MeTrfase"/>
</dbReference>
<dbReference type="EMBL" id="LR877149">
    <property type="protein sequence ID" value="CAD2215361.1"/>
    <property type="molecule type" value="Genomic_DNA"/>
</dbReference>
<feature type="transmembrane region" description="Helical" evidence="1">
    <location>
        <begin position="281"/>
        <end position="303"/>
    </location>
</feature>
<dbReference type="GO" id="GO:0005634">
    <property type="term" value="C:nucleus"/>
    <property type="evidence" value="ECO:0007669"/>
    <property type="project" value="TreeGrafter"/>
</dbReference>
<protein>
    <submittedName>
        <fullName evidence="3">SET domain containing protein, putative</fullName>
    </submittedName>
</protein>
<gene>
    <name evidence="3" type="ORF">ADEAN_000281600</name>
</gene>
<reference evidence="3 4" key="1">
    <citation type="submission" date="2020-08" db="EMBL/GenBank/DDBJ databases">
        <authorList>
            <person name="Newling K."/>
            <person name="Davey J."/>
            <person name="Forrester S."/>
        </authorList>
    </citation>
    <scope>NUCLEOTIDE SEQUENCE [LARGE SCALE GENOMIC DNA]</scope>
    <source>
        <strain evidence="4">Crithidia deanei Carvalho (ATCC PRA-265)</strain>
    </source>
</reference>
<keyword evidence="4" id="KW-1185">Reference proteome</keyword>
<dbReference type="AlphaFoldDB" id="S9VLQ8"/>
<feature type="domain" description="SET" evidence="2">
    <location>
        <begin position="48"/>
        <end position="249"/>
    </location>
</feature>
<evidence type="ECO:0000313" key="4">
    <source>
        <dbReference type="Proteomes" id="UP000515908"/>
    </source>
</evidence>
<dbReference type="Proteomes" id="UP000515908">
    <property type="component" value="Chromosome 05"/>
</dbReference>
<dbReference type="SUPFAM" id="SSF82199">
    <property type="entry name" value="SET domain"/>
    <property type="match status" value="1"/>
</dbReference>
<evidence type="ECO:0000313" key="3">
    <source>
        <dbReference type="EMBL" id="CAD2215361.1"/>
    </source>
</evidence>
<sequence>MRLSLSRPSFQLRARANVVPLQTPVRYFARVSSIHGPIPSPPGGFVTSDIKLDMSPSFGGTFARGVFATREIGYGREVMSIPAFAMYINDHDDLKLRDQVLCLTKDVFSKLVYGTAQEKAYIKTKVMTLMSGGFSYFTREKDVFEFAEDIRAPGKEGAILNGPSYLLSGDFSSFDLQKLPLIIEFNRFEVDYRGRRGICLFPEASYFNHNCEPNVELKVDYNGLKNNFFLSARAVRPIREGEELYINYMPGNDLPVSRLALAMKKRWGFECSCVECKSRTVAAVTVLFLVLLLPVAAFIRRFIVGRTEEKHRSV</sequence>
<dbReference type="Pfam" id="PF00856">
    <property type="entry name" value="SET"/>
    <property type="match status" value="1"/>
</dbReference>
<dbReference type="CDD" id="cd20071">
    <property type="entry name" value="SET_SMYD"/>
    <property type="match status" value="1"/>
</dbReference>
<evidence type="ECO:0000256" key="1">
    <source>
        <dbReference type="SAM" id="Phobius"/>
    </source>
</evidence>
<dbReference type="PROSITE" id="PS50280">
    <property type="entry name" value="SET"/>
    <property type="match status" value="1"/>
</dbReference>
<organism evidence="3 4">
    <name type="scientific">Angomonas deanei</name>
    <dbReference type="NCBI Taxonomy" id="59799"/>
    <lineage>
        <taxon>Eukaryota</taxon>
        <taxon>Discoba</taxon>
        <taxon>Euglenozoa</taxon>
        <taxon>Kinetoplastea</taxon>
        <taxon>Metakinetoplastina</taxon>
        <taxon>Trypanosomatida</taxon>
        <taxon>Trypanosomatidae</taxon>
        <taxon>Strigomonadinae</taxon>
        <taxon>Angomonas</taxon>
    </lineage>
</organism>
<dbReference type="InterPro" id="IPR046341">
    <property type="entry name" value="SET_dom_sf"/>
</dbReference>
<dbReference type="Gene3D" id="2.170.270.10">
    <property type="entry name" value="SET domain"/>
    <property type="match status" value="1"/>
</dbReference>
<proteinExistence type="predicted"/>
<dbReference type="PANTHER" id="PTHR12197">
    <property type="entry name" value="HISTONE-LYSINE N-METHYLTRANSFERASE SMYD"/>
    <property type="match status" value="1"/>
</dbReference>
<keyword evidence="1" id="KW-1133">Transmembrane helix</keyword>
<keyword evidence="1" id="KW-0472">Membrane</keyword>
<dbReference type="VEuPathDB" id="TriTrypDB:ADEAN_000281600"/>
<dbReference type="InterPro" id="IPR001214">
    <property type="entry name" value="SET_dom"/>
</dbReference>
<keyword evidence="1" id="KW-0812">Transmembrane</keyword>
<accession>S9VLQ8</accession>
<name>S9VLQ8_9TRYP</name>
<dbReference type="PANTHER" id="PTHR12197:SF275">
    <property type="entry name" value="SET DOMAIN-CONTAINING PROTEIN"/>
    <property type="match status" value="1"/>
</dbReference>